<evidence type="ECO:0000313" key="2">
    <source>
        <dbReference type="Proteomes" id="UP001163835"/>
    </source>
</evidence>
<protein>
    <submittedName>
        <fullName evidence="1">Uncharacterized protein</fullName>
    </submittedName>
</protein>
<dbReference type="Proteomes" id="UP001163835">
    <property type="component" value="Unassembled WGS sequence"/>
</dbReference>
<evidence type="ECO:0000313" key="1">
    <source>
        <dbReference type="EMBL" id="KAJ3806135.1"/>
    </source>
</evidence>
<comment type="caution">
    <text evidence="1">The sequence shown here is derived from an EMBL/GenBank/DDBJ whole genome shotgun (WGS) entry which is preliminary data.</text>
</comment>
<name>A0ACC1TN20_9AGAR</name>
<dbReference type="EMBL" id="MU795471">
    <property type="protein sequence ID" value="KAJ3806135.1"/>
    <property type="molecule type" value="Genomic_DNA"/>
</dbReference>
<proteinExistence type="predicted"/>
<reference evidence="1" key="1">
    <citation type="submission" date="2022-09" db="EMBL/GenBank/DDBJ databases">
        <title>A Global Phylogenomic Analysis of the Shiitake Genus Lentinula.</title>
        <authorList>
            <consortium name="DOE Joint Genome Institute"/>
            <person name="Sierra-Patev S."/>
            <person name="Min B."/>
            <person name="Naranjo-Ortiz M."/>
            <person name="Looney B."/>
            <person name="Konkel Z."/>
            <person name="Slot J.C."/>
            <person name="Sakamoto Y."/>
            <person name="Steenwyk J.L."/>
            <person name="Rokas A."/>
            <person name="Carro J."/>
            <person name="Camarero S."/>
            <person name="Ferreira P."/>
            <person name="Molpeceres G."/>
            <person name="Ruiz-Duenas F.J."/>
            <person name="Serrano A."/>
            <person name="Henrissat B."/>
            <person name="Drula E."/>
            <person name="Hughes K.W."/>
            <person name="Mata J.L."/>
            <person name="Ishikawa N.K."/>
            <person name="Vargas-Isla R."/>
            <person name="Ushijima S."/>
            <person name="Smith C.A."/>
            <person name="Ahrendt S."/>
            <person name="Andreopoulos W."/>
            <person name="He G."/>
            <person name="Labutti K."/>
            <person name="Lipzen A."/>
            <person name="Ng V."/>
            <person name="Riley R."/>
            <person name="Sandor L."/>
            <person name="Barry K."/>
            <person name="Martinez A.T."/>
            <person name="Xiao Y."/>
            <person name="Gibbons J.G."/>
            <person name="Terashima K."/>
            <person name="Grigoriev I.V."/>
            <person name="Hibbett D.S."/>
        </authorList>
    </citation>
    <scope>NUCLEOTIDE SEQUENCE</scope>
    <source>
        <strain evidence="1">TMI1499</strain>
    </source>
</reference>
<keyword evidence="2" id="KW-1185">Reference proteome</keyword>
<accession>A0ACC1TN20</accession>
<organism evidence="1 2">
    <name type="scientific">Lentinula aff. lateritia</name>
    <dbReference type="NCBI Taxonomy" id="2804960"/>
    <lineage>
        <taxon>Eukaryota</taxon>
        <taxon>Fungi</taxon>
        <taxon>Dikarya</taxon>
        <taxon>Basidiomycota</taxon>
        <taxon>Agaricomycotina</taxon>
        <taxon>Agaricomycetes</taxon>
        <taxon>Agaricomycetidae</taxon>
        <taxon>Agaricales</taxon>
        <taxon>Marasmiineae</taxon>
        <taxon>Omphalotaceae</taxon>
        <taxon>Lentinula</taxon>
    </lineage>
</organism>
<gene>
    <name evidence="1" type="ORF">F5876DRAFT_69207</name>
</gene>
<sequence length="332" mass="35687">MDAQPRFTRSRTRAAPPGEDNPAPHQSFSLCQSILGPPPGEVADTPVTPPPNFVHPAWINPRPNGKDALRAHEAIRASCTRTQASNPAESPSFSPSPCNDPVAQFSGASSTAGGSPMAQDSGHSDDEWFGVAGSDPYDLNDAYATSGEEGAAPAHHSRLRSVFSSPTATDFHRDTPPVELSPSVALEDFVEISPRVSSTAPTASEYRCRAPRGPFRDPTLALVPETSDSRPGLQPAPRIHSSRRTTAEHRGRGQHSKPYHQSRPRARTWEVSPGPDFSSHFRHSSRSLSPVAHYAPARFNSSSLQLGRSRDNPSSNALNYVLTCGSRSSGFQ</sequence>